<dbReference type="AlphaFoldDB" id="A0AAT9HMS2"/>
<gene>
    <name evidence="1" type="ORF">SHKM778_52130</name>
</gene>
<accession>A0AAT9HMS2</accession>
<name>A0AAT9HMS2_9ACTN</name>
<proteinExistence type="predicted"/>
<sequence length="188" mass="18855">MGEPGLDDHLHAFEQFVVGGVEQCAVEGEVGLDGVAGVAVVLVHRPQRLVEGDEVALGAALRGEADGGGFDDGAHLGEVAQQRAVGVGGAAALELPAQYVGVEQVPVAARADEGAAFLPGVDHALGGEDLQGLAQGGEAHVEFALQGHQVEGRALGDVPTQDAAGQGFHGLAVHTASGVARHVGEPFC</sequence>
<evidence type="ECO:0000313" key="1">
    <source>
        <dbReference type="EMBL" id="BFO18825.1"/>
    </source>
</evidence>
<dbReference type="EMBL" id="AP035768">
    <property type="protein sequence ID" value="BFO18825.1"/>
    <property type="molecule type" value="Genomic_DNA"/>
</dbReference>
<reference evidence="1" key="1">
    <citation type="submission" date="2024-06" db="EMBL/GenBank/DDBJ databases">
        <authorList>
            <consortium name="consrtm"/>
            <person name="Uemura M."/>
            <person name="Terahara T."/>
        </authorList>
    </citation>
    <scope>NUCLEOTIDE SEQUENCE</scope>
    <source>
        <strain evidence="1">KM77-8</strain>
    </source>
</reference>
<protein>
    <submittedName>
        <fullName evidence="1">Uncharacterized protein</fullName>
    </submittedName>
</protein>
<reference evidence="1" key="2">
    <citation type="submission" date="2024-07" db="EMBL/GenBank/DDBJ databases">
        <title>Streptomyces haneummycinica sp. nov., a new antibiotic-producing actinobacterium isolated from marine sediment.</title>
        <authorList>
            <person name="Uemura M."/>
            <person name="Hamada M."/>
            <person name="Hirano S."/>
            <person name="Kobayashi K."/>
            <person name="Ohshiro T."/>
            <person name="Kobayashi T."/>
            <person name="Terahara T."/>
        </authorList>
    </citation>
    <scope>NUCLEOTIDE SEQUENCE</scope>
    <source>
        <strain evidence="1">KM77-8</strain>
    </source>
</reference>
<organism evidence="1">
    <name type="scientific">Streptomyces haneummycinicus</name>
    <dbReference type="NCBI Taxonomy" id="3074435"/>
    <lineage>
        <taxon>Bacteria</taxon>
        <taxon>Bacillati</taxon>
        <taxon>Actinomycetota</taxon>
        <taxon>Actinomycetes</taxon>
        <taxon>Kitasatosporales</taxon>
        <taxon>Streptomycetaceae</taxon>
        <taxon>Streptomyces</taxon>
    </lineage>
</organism>